<dbReference type="Proteomes" id="UP001211987">
    <property type="component" value="Unassembled WGS sequence"/>
</dbReference>
<sequence>MFKKYYYNNSALIIYIIEEKVKFYAIVINGFYKYFKEMFQRFVIKVKKKQQKNLVKKTANNQIIRLLLIKGE</sequence>
<comment type="caution">
    <text evidence="3">The sequence shown here is derived from an EMBL/GenBank/DDBJ whole genome shotgun (WGS) entry which is preliminary data.</text>
</comment>
<evidence type="ECO:0000313" key="4">
    <source>
        <dbReference type="Proteomes" id="UP000261032"/>
    </source>
</evidence>
<proteinExistence type="predicted"/>
<reference evidence="2" key="2">
    <citation type="submission" date="2023-01" db="EMBL/GenBank/DDBJ databases">
        <title>Human gut microbiome strain richness.</title>
        <authorList>
            <person name="Chen-Liaw A."/>
        </authorList>
    </citation>
    <scope>NUCLEOTIDE SEQUENCE</scope>
    <source>
        <strain evidence="2">1001217st2_G6_1001217B_191108</strain>
    </source>
</reference>
<feature type="transmembrane region" description="Helical" evidence="1">
    <location>
        <begin position="12"/>
        <end position="32"/>
    </location>
</feature>
<accession>A0A3E3AEL9</accession>
<dbReference type="Proteomes" id="UP000261032">
    <property type="component" value="Unassembled WGS sequence"/>
</dbReference>
<keyword evidence="1" id="KW-0472">Membrane</keyword>
<dbReference type="EMBL" id="QUSL01000008">
    <property type="protein sequence ID" value="RGD86124.1"/>
    <property type="molecule type" value="Genomic_DNA"/>
</dbReference>
<dbReference type="AlphaFoldDB" id="A0A3E3AEL9"/>
<gene>
    <name evidence="3" type="ORF">DXB93_06920</name>
    <name evidence="2" type="ORF">PM738_07340</name>
</gene>
<evidence type="ECO:0000256" key="1">
    <source>
        <dbReference type="SAM" id="Phobius"/>
    </source>
</evidence>
<name>A0A3E3AEL9_9FIRM</name>
<protein>
    <submittedName>
        <fullName evidence="3">Uncharacterized protein</fullName>
    </submittedName>
</protein>
<keyword evidence="1" id="KW-1133">Transmembrane helix</keyword>
<dbReference type="EMBL" id="JAQLKE010000009">
    <property type="protein sequence ID" value="MDB7083609.1"/>
    <property type="molecule type" value="Genomic_DNA"/>
</dbReference>
<dbReference type="GeneID" id="64196385"/>
<evidence type="ECO:0000313" key="3">
    <source>
        <dbReference type="EMBL" id="RGD86124.1"/>
    </source>
</evidence>
<dbReference type="RefSeq" id="WP_003534482.1">
    <property type="nucleotide sequence ID" value="NZ_AP031443.1"/>
</dbReference>
<organism evidence="3 4">
    <name type="scientific">Thomasclavelia ramosa</name>
    <dbReference type="NCBI Taxonomy" id="1547"/>
    <lineage>
        <taxon>Bacteria</taxon>
        <taxon>Bacillati</taxon>
        <taxon>Bacillota</taxon>
        <taxon>Erysipelotrichia</taxon>
        <taxon>Erysipelotrichales</taxon>
        <taxon>Coprobacillaceae</taxon>
        <taxon>Thomasclavelia</taxon>
    </lineage>
</organism>
<reference evidence="3 4" key="1">
    <citation type="submission" date="2018-08" db="EMBL/GenBank/DDBJ databases">
        <title>A genome reference for cultivated species of the human gut microbiota.</title>
        <authorList>
            <person name="Zou Y."/>
            <person name="Xue W."/>
            <person name="Luo G."/>
        </authorList>
    </citation>
    <scope>NUCLEOTIDE SEQUENCE [LARGE SCALE GENOMIC DNA]</scope>
    <source>
        <strain evidence="3 4">OM06-4</strain>
    </source>
</reference>
<keyword evidence="1" id="KW-0812">Transmembrane</keyword>
<evidence type="ECO:0000313" key="2">
    <source>
        <dbReference type="EMBL" id="MDB7083609.1"/>
    </source>
</evidence>